<evidence type="ECO:0000256" key="1">
    <source>
        <dbReference type="ARBA" id="ARBA00023015"/>
    </source>
</evidence>
<dbReference type="PANTHER" id="PTHR47506">
    <property type="entry name" value="TRANSCRIPTIONAL REGULATORY PROTEIN"/>
    <property type="match status" value="1"/>
</dbReference>
<evidence type="ECO:0000259" key="5">
    <source>
        <dbReference type="PROSITE" id="PS50977"/>
    </source>
</evidence>
<gene>
    <name evidence="6" type="primary">ycfQ</name>
    <name evidence="6" type="ORF">SOPEG_3734</name>
</gene>
<dbReference type="Pfam" id="PF16925">
    <property type="entry name" value="TetR_C_13"/>
    <property type="match status" value="1"/>
</dbReference>
<dbReference type="InterPro" id="IPR011075">
    <property type="entry name" value="TetR_C"/>
</dbReference>
<feature type="domain" description="HTH tetR-type" evidence="5">
    <location>
        <begin position="18"/>
        <end position="78"/>
    </location>
</feature>
<proteinExistence type="predicted"/>
<dbReference type="InterPro" id="IPR009057">
    <property type="entry name" value="Homeodomain-like_sf"/>
</dbReference>
<dbReference type="SUPFAM" id="SSF48498">
    <property type="entry name" value="Tetracyclin repressor-like, C-terminal domain"/>
    <property type="match status" value="1"/>
</dbReference>
<accession>W0HLZ5</accession>
<keyword evidence="7" id="KW-1185">Reference proteome</keyword>
<feature type="DNA-binding region" description="H-T-H motif" evidence="4">
    <location>
        <begin position="41"/>
        <end position="60"/>
    </location>
</feature>
<evidence type="ECO:0000256" key="3">
    <source>
        <dbReference type="ARBA" id="ARBA00023163"/>
    </source>
</evidence>
<evidence type="ECO:0000313" key="6">
    <source>
        <dbReference type="EMBL" id="AHF74906.1"/>
    </source>
</evidence>
<sequence>MSDHQAACVKKGRGRPKQFDRETALDQALQLFWRHGYEATSLVDLVEATGAKAPTLYAEFGNKEGLFRAVAERYVTKFAEKGKALLARPGLSVTQSIEDFYRAAAAMFTDKSLPSGCFIICTSAALAASSDEVAQILRSRHHLQEHTLLDFLLTRQQQGELPASTDCAGLAKYLACTLQGMSVQARDGASEDDLNGIVSTLMAVWPTLSQTCRHMSGAQAATVEHA</sequence>
<dbReference type="InterPro" id="IPR001647">
    <property type="entry name" value="HTH_TetR"/>
</dbReference>
<keyword evidence="3" id="KW-0804">Transcription</keyword>
<protein>
    <submittedName>
        <fullName evidence="6">Transcriptional regulator TetR family</fullName>
    </submittedName>
</protein>
<dbReference type="Pfam" id="PF00440">
    <property type="entry name" value="TetR_N"/>
    <property type="match status" value="1"/>
</dbReference>
<dbReference type="PANTHER" id="PTHR47506:SF1">
    <property type="entry name" value="HTH-TYPE TRANSCRIPTIONAL REGULATOR YJDC"/>
    <property type="match status" value="1"/>
</dbReference>
<dbReference type="AlphaFoldDB" id="W0HLZ5"/>
<dbReference type="Proteomes" id="UP000019025">
    <property type="component" value="Chromosome"/>
</dbReference>
<dbReference type="EMBL" id="CP006568">
    <property type="protein sequence ID" value="AHF74906.1"/>
    <property type="molecule type" value="Genomic_DNA"/>
</dbReference>
<organism evidence="6 7">
    <name type="scientific">Candidatus Sodalis pierantonii str. SOPE</name>
    <dbReference type="NCBI Taxonomy" id="2342"/>
    <lineage>
        <taxon>Bacteria</taxon>
        <taxon>Pseudomonadati</taxon>
        <taxon>Pseudomonadota</taxon>
        <taxon>Gammaproteobacteria</taxon>
        <taxon>Enterobacterales</taxon>
        <taxon>Bruguierivoracaceae</taxon>
        <taxon>Sodalis</taxon>
    </lineage>
</organism>
<evidence type="ECO:0000256" key="4">
    <source>
        <dbReference type="PROSITE-ProRule" id="PRU00335"/>
    </source>
</evidence>
<evidence type="ECO:0000313" key="7">
    <source>
        <dbReference type="Proteomes" id="UP000019025"/>
    </source>
</evidence>
<keyword evidence="1" id="KW-0805">Transcription regulation</keyword>
<dbReference type="PATRIC" id="fig|2342.5.peg.4094"/>
<dbReference type="FunFam" id="1.10.10.60:FF:000183">
    <property type="entry name" value="Transcriptional regulator, TetR family"/>
    <property type="match status" value="1"/>
</dbReference>
<dbReference type="eggNOG" id="COG1309">
    <property type="taxonomic scope" value="Bacteria"/>
</dbReference>
<evidence type="ECO:0000256" key="2">
    <source>
        <dbReference type="ARBA" id="ARBA00023125"/>
    </source>
</evidence>
<dbReference type="KEGG" id="pes:SOPEG_3734"/>
<dbReference type="PROSITE" id="PS50977">
    <property type="entry name" value="HTH_TETR_2"/>
    <property type="match status" value="1"/>
</dbReference>
<dbReference type="HOGENOM" id="CLU_069356_28_0_6"/>
<dbReference type="RefSeq" id="WP_025246676.1">
    <property type="nucleotide sequence ID" value="NZ_CP006568.1"/>
</dbReference>
<dbReference type="STRING" id="2342.SOPEG_3734"/>
<keyword evidence="2 4" id="KW-0238">DNA-binding</keyword>
<dbReference type="SUPFAM" id="SSF46689">
    <property type="entry name" value="Homeodomain-like"/>
    <property type="match status" value="1"/>
</dbReference>
<dbReference type="Gene3D" id="1.10.10.60">
    <property type="entry name" value="Homeodomain-like"/>
    <property type="match status" value="1"/>
</dbReference>
<dbReference type="PRINTS" id="PR00455">
    <property type="entry name" value="HTHTETR"/>
</dbReference>
<reference evidence="6 7" key="1">
    <citation type="journal article" date="2014" name="Genome Biol. Evol.">
        <title>Genome degeneration and adaptation in a nascent stage of symbiosis.</title>
        <authorList>
            <person name="Oakeson K.F."/>
            <person name="Gil R."/>
            <person name="Clayton A.L."/>
            <person name="Dunn D.M."/>
            <person name="von Niederhausern A.C."/>
            <person name="Hamil C."/>
            <person name="Aoyagi A."/>
            <person name="Duval B."/>
            <person name="Baca A."/>
            <person name="Silva F.J."/>
            <person name="Vallier A."/>
            <person name="Jackson D.G."/>
            <person name="Latorre A."/>
            <person name="Weiss R.B."/>
            <person name="Heddi A."/>
            <person name="Moya A."/>
            <person name="Dale C."/>
        </authorList>
    </citation>
    <scope>NUCLEOTIDE SEQUENCE [LARGE SCALE GENOMIC DNA]</scope>
    <source>
        <strain evidence="7">none</strain>
    </source>
</reference>
<dbReference type="Gene3D" id="1.10.357.10">
    <property type="entry name" value="Tetracycline Repressor, domain 2"/>
    <property type="match status" value="1"/>
</dbReference>
<name>W0HLZ5_9GAMM</name>
<dbReference type="GO" id="GO:0003677">
    <property type="term" value="F:DNA binding"/>
    <property type="evidence" value="ECO:0007669"/>
    <property type="project" value="UniProtKB-UniRule"/>
</dbReference>
<dbReference type="InterPro" id="IPR036271">
    <property type="entry name" value="Tet_transcr_reg_TetR-rel_C_sf"/>
</dbReference>